<evidence type="ECO:0000256" key="2">
    <source>
        <dbReference type="ARBA" id="ARBA00023002"/>
    </source>
</evidence>
<dbReference type="Gene3D" id="3.40.50.720">
    <property type="entry name" value="NAD(P)-binding Rossmann-like Domain"/>
    <property type="match status" value="1"/>
</dbReference>
<evidence type="ECO:0000259" key="5">
    <source>
        <dbReference type="SMART" id="SM00822"/>
    </source>
</evidence>
<proteinExistence type="inferred from homology"/>
<dbReference type="AlphaFoldDB" id="A0A951U846"/>
<accession>A0A951U846</accession>
<comment type="caution">
    <text evidence="6">The sequence shown here is derived from an EMBL/GenBank/DDBJ whole genome shotgun (WGS) entry which is preliminary data.</text>
</comment>
<keyword evidence="4" id="KW-0175">Coiled coil</keyword>
<dbReference type="EMBL" id="JAHHHV010000084">
    <property type="protein sequence ID" value="MBW4468122.1"/>
    <property type="molecule type" value="Genomic_DNA"/>
</dbReference>
<dbReference type="GO" id="GO:0016616">
    <property type="term" value="F:oxidoreductase activity, acting on the CH-OH group of donors, NAD or NADP as acceptor"/>
    <property type="evidence" value="ECO:0007669"/>
    <property type="project" value="UniProtKB-ARBA"/>
</dbReference>
<dbReference type="FunFam" id="3.40.50.720:FF:000047">
    <property type="entry name" value="NADP-dependent L-serine/L-allo-threonine dehydrogenase"/>
    <property type="match status" value="1"/>
</dbReference>
<dbReference type="SMART" id="SM00822">
    <property type="entry name" value="PKS_KR"/>
    <property type="match status" value="1"/>
</dbReference>
<sequence length="261" mass="27938">MTQNQPDQPDQTVLITGASSGIGAACARIFAAAGARLILTARRLERLEALAAELKQQFQTSSHLLPCDVSDQAAVTTALETLPPDWSTIDVLINNAGLSRGLEKLHQGSLSDWEEMIDTNLKGLLYVTRAVLPGMVSRNRGHIVNIGSIAGHQTYPGGNVYCATKAAVRALSEGLKMDLLGTALRVSSIDPGMVETEFSEVRFHGDRERASSVYQGITPLTPHDIAEIVLFCVSRPAHVNISDLIVLATAQASATMVHRSS</sequence>
<evidence type="ECO:0000313" key="7">
    <source>
        <dbReference type="Proteomes" id="UP000707356"/>
    </source>
</evidence>
<feature type="domain" description="Ketoreductase" evidence="5">
    <location>
        <begin position="11"/>
        <end position="152"/>
    </location>
</feature>
<organism evidence="6 7">
    <name type="scientific">Pegethrix bostrychoides GSE-TBD4-15B</name>
    <dbReference type="NCBI Taxonomy" id="2839662"/>
    <lineage>
        <taxon>Bacteria</taxon>
        <taxon>Bacillati</taxon>
        <taxon>Cyanobacteriota</taxon>
        <taxon>Cyanophyceae</taxon>
        <taxon>Oculatellales</taxon>
        <taxon>Oculatellaceae</taxon>
        <taxon>Pegethrix</taxon>
    </lineage>
</organism>
<evidence type="ECO:0000256" key="4">
    <source>
        <dbReference type="SAM" id="Coils"/>
    </source>
</evidence>
<dbReference type="PRINTS" id="PR00081">
    <property type="entry name" value="GDHRDH"/>
</dbReference>
<dbReference type="CDD" id="cd05346">
    <property type="entry name" value="SDR_c5"/>
    <property type="match status" value="1"/>
</dbReference>
<dbReference type="InterPro" id="IPR036291">
    <property type="entry name" value="NAD(P)-bd_dom_sf"/>
</dbReference>
<evidence type="ECO:0000313" key="6">
    <source>
        <dbReference type="EMBL" id="MBW4468122.1"/>
    </source>
</evidence>
<dbReference type="Pfam" id="PF00106">
    <property type="entry name" value="adh_short"/>
    <property type="match status" value="1"/>
</dbReference>
<name>A0A951U846_9CYAN</name>
<reference evidence="6" key="1">
    <citation type="submission" date="2021-05" db="EMBL/GenBank/DDBJ databases">
        <authorList>
            <person name="Pietrasiak N."/>
            <person name="Ward R."/>
            <person name="Stajich J.E."/>
            <person name="Kurbessoian T."/>
        </authorList>
    </citation>
    <scope>NUCLEOTIDE SEQUENCE</scope>
    <source>
        <strain evidence="6">GSE-TBD4-15B</strain>
    </source>
</reference>
<dbReference type="PANTHER" id="PTHR42901:SF1">
    <property type="entry name" value="ALCOHOL DEHYDROGENASE"/>
    <property type="match status" value="1"/>
</dbReference>
<dbReference type="InterPro" id="IPR057326">
    <property type="entry name" value="KR_dom"/>
</dbReference>
<protein>
    <submittedName>
        <fullName evidence="6">SDR family oxidoreductase</fullName>
    </submittedName>
</protein>
<reference evidence="6" key="2">
    <citation type="journal article" date="2022" name="Microbiol. Resour. Announc.">
        <title>Metagenome Sequencing to Explore Phylogenomics of Terrestrial Cyanobacteria.</title>
        <authorList>
            <person name="Ward R.D."/>
            <person name="Stajich J.E."/>
            <person name="Johansen J.R."/>
            <person name="Huntemann M."/>
            <person name="Clum A."/>
            <person name="Foster B."/>
            <person name="Foster B."/>
            <person name="Roux S."/>
            <person name="Palaniappan K."/>
            <person name="Varghese N."/>
            <person name="Mukherjee S."/>
            <person name="Reddy T.B.K."/>
            <person name="Daum C."/>
            <person name="Copeland A."/>
            <person name="Chen I.A."/>
            <person name="Ivanova N.N."/>
            <person name="Kyrpides N.C."/>
            <person name="Shapiro N."/>
            <person name="Eloe-Fadrosh E.A."/>
            <person name="Pietrasiak N."/>
        </authorList>
    </citation>
    <scope>NUCLEOTIDE SEQUENCE</scope>
    <source>
        <strain evidence="6">GSE-TBD4-15B</strain>
    </source>
</reference>
<evidence type="ECO:0000256" key="1">
    <source>
        <dbReference type="ARBA" id="ARBA00006484"/>
    </source>
</evidence>
<dbReference type="InterPro" id="IPR002347">
    <property type="entry name" value="SDR_fam"/>
</dbReference>
<keyword evidence="2" id="KW-0560">Oxidoreductase</keyword>
<dbReference type="Proteomes" id="UP000707356">
    <property type="component" value="Unassembled WGS sequence"/>
</dbReference>
<dbReference type="SUPFAM" id="SSF51735">
    <property type="entry name" value="NAD(P)-binding Rossmann-fold domains"/>
    <property type="match status" value="1"/>
</dbReference>
<feature type="coiled-coil region" evidence="4">
    <location>
        <begin position="37"/>
        <end position="64"/>
    </location>
</feature>
<gene>
    <name evidence="6" type="ORF">KME07_22070</name>
</gene>
<dbReference type="PRINTS" id="PR00080">
    <property type="entry name" value="SDRFAMILY"/>
</dbReference>
<dbReference type="PANTHER" id="PTHR42901">
    <property type="entry name" value="ALCOHOL DEHYDROGENASE"/>
    <property type="match status" value="1"/>
</dbReference>
<comment type="similarity">
    <text evidence="1 3">Belongs to the short-chain dehydrogenases/reductases (SDR) family.</text>
</comment>
<evidence type="ECO:0000256" key="3">
    <source>
        <dbReference type="RuleBase" id="RU000363"/>
    </source>
</evidence>